<reference evidence="1 2" key="1">
    <citation type="submission" date="2018-05" db="EMBL/GenBank/DDBJ databases">
        <title>The Hungate 1000. A catalogue of reference genomes from the rumen microbiome.</title>
        <authorList>
            <person name="Kelly W."/>
        </authorList>
    </citation>
    <scope>NUCLEOTIDE SEQUENCE [LARGE SCALE GENOMIC DNA]</scope>
    <source>
        <strain evidence="1 2">SAb67</strain>
    </source>
</reference>
<gene>
    <name evidence="1" type="ORF">IE37_00868</name>
</gene>
<dbReference type="EMBL" id="QGDI01000003">
    <property type="protein sequence ID" value="PWJ13938.1"/>
    <property type="molecule type" value="Genomic_DNA"/>
</dbReference>
<evidence type="ECO:0000313" key="2">
    <source>
        <dbReference type="Proteomes" id="UP000245720"/>
    </source>
</evidence>
<organism evidence="1 2">
    <name type="scientific">Ruminococcus flavefaciens</name>
    <dbReference type="NCBI Taxonomy" id="1265"/>
    <lineage>
        <taxon>Bacteria</taxon>
        <taxon>Bacillati</taxon>
        <taxon>Bacillota</taxon>
        <taxon>Clostridia</taxon>
        <taxon>Eubacteriales</taxon>
        <taxon>Oscillospiraceae</taxon>
        <taxon>Ruminococcus</taxon>
    </lineage>
</organism>
<dbReference type="AlphaFoldDB" id="A0A315Y301"/>
<dbReference type="RefSeq" id="WP_278298070.1">
    <property type="nucleotide sequence ID" value="NZ_QGDI01000003.1"/>
</dbReference>
<comment type="caution">
    <text evidence="1">The sequence shown here is derived from an EMBL/GenBank/DDBJ whole genome shotgun (WGS) entry which is preliminary data.</text>
</comment>
<dbReference type="Proteomes" id="UP000245720">
    <property type="component" value="Unassembled WGS sequence"/>
</dbReference>
<name>A0A315Y301_RUMFL</name>
<proteinExistence type="predicted"/>
<accession>A0A315Y301</accession>
<sequence length="40" mass="4820">MFIDDKWYTEPEVQAYIKELKARISTLEAALERCKEEENE</sequence>
<protein>
    <submittedName>
        <fullName evidence="1">Uncharacterized protein</fullName>
    </submittedName>
</protein>
<evidence type="ECO:0000313" key="1">
    <source>
        <dbReference type="EMBL" id="PWJ13938.1"/>
    </source>
</evidence>